<reference evidence="1 2" key="1">
    <citation type="journal article" date="2013" name="Antonie Van Leeuwenhoek">
        <title>Actinoplanes hulinensis sp. nov., a novel actinomycete isolated from soybean root (Glycine max (L.) Merr).</title>
        <authorList>
            <person name="Shen Y."/>
            <person name="Liu C."/>
            <person name="Wang X."/>
            <person name="Zhao J."/>
            <person name="Jia F."/>
            <person name="Zhang Y."/>
            <person name="Wang L."/>
            <person name="Yang D."/>
            <person name="Xiang W."/>
        </authorList>
    </citation>
    <scope>NUCLEOTIDE SEQUENCE [LARGE SCALE GENOMIC DNA]</scope>
    <source>
        <strain evidence="1 2">NEAU-M9</strain>
    </source>
</reference>
<comment type="caution">
    <text evidence="1">The sequence shown here is derived from an EMBL/GenBank/DDBJ whole genome shotgun (WGS) entry which is preliminary data.</text>
</comment>
<dbReference type="RefSeq" id="WP_220142771.1">
    <property type="nucleotide sequence ID" value="NZ_JAHXZI010000002.1"/>
</dbReference>
<protein>
    <recommendedName>
        <fullName evidence="3">EfeO-type cupredoxin-like domain-containing protein</fullName>
    </recommendedName>
</protein>
<dbReference type="EMBL" id="JAHXZI010000002">
    <property type="protein sequence ID" value="MBW6433248.1"/>
    <property type="molecule type" value="Genomic_DNA"/>
</dbReference>
<evidence type="ECO:0000313" key="1">
    <source>
        <dbReference type="EMBL" id="MBW6433248.1"/>
    </source>
</evidence>
<accession>A0ABS7AWZ2</accession>
<gene>
    <name evidence="1" type="ORF">KZ829_05755</name>
</gene>
<organism evidence="1 2">
    <name type="scientific">Actinoplanes hulinensis</name>
    <dbReference type="NCBI Taxonomy" id="1144547"/>
    <lineage>
        <taxon>Bacteria</taxon>
        <taxon>Bacillati</taxon>
        <taxon>Actinomycetota</taxon>
        <taxon>Actinomycetes</taxon>
        <taxon>Micromonosporales</taxon>
        <taxon>Micromonosporaceae</taxon>
        <taxon>Actinoplanes</taxon>
    </lineage>
</organism>
<keyword evidence="2" id="KW-1185">Reference proteome</keyword>
<dbReference type="Proteomes" id="UP001519863">
    <property type="component" value="Unassembled WGS sequence"/>
</dbReference>
<sequence length="151" mass="16268">MMLDLRRALTVKRWVAGGTAVACVWATAGSHGSEFTPVGTYTFAVDGTPVRDLHPGATARTRVTVVNPFPFLIRVHSIDARLSSASARRCKPVESNLRVGPHRGRLPLTVPAHGRRSAGEFEVMMPNTAADTCQSATFRLALTATATEVKR</sequence>
<evidence type="ECO:0000313" key="2">
    <source>
        <dbReference type="Proteomes" id="UP001519863"/>
    </source>
</evidence>
<proteinExistence type="predicted"/>
<evidence type="ECO:0008006" key="3">
    <source>
        <dbReference type="Google" id="ProtNLM"/>
    </source>
</evidence>
<name>A0ABS7AWZ2_9ACTN</name>